<feature type="transmembrane region" description="Helical" evidence="1">
    <location>
        <begin position="35"/>
        <end position="56"/>
    </location>
</feature>
<keyword evidence="1" id="KW-0812">Transmembrane</keyword>
<dbReference type="EMBL" id="CP032549">
    <property type="protein sequence ID" value="QIV87975.1"/>
    <property type="molecule type" value="Genomic_DNA"/>
</dbReference>
<keyword evidence="3" id="KW-1185">Reference proteome</keyword>
<keyword evidence="1" id="KW-0472">Membrane</keyword>
<evidence type="ECO:0008006" key="4">
    <source>
        <dbReference type="Google" id="ProtNLM"/>
    </source>
</evidence>
<organism evidence="2 3">
    <name type="scientific">Glutamicibacter mishrai</name>
    <dbReference type="NCBI Taxonomy" id="1775880"/>
    <lineage>
        <taxon>Bacteria</taxon>
        <taxon>Bacillati</taxon>
        <taxon>Actinomycetota</taxon>
        <taxon>Actinomycetes</taxon>
        <taxon>Micrococcales</taxon>
        <taxon>Micrococcaceae</taxon>
        <taxon>Glutamicibacter</taxon>
    </lineage>
</organism>
<protein>
    <recommendedName>
        <fullName evidence="4">Integral membrane protein</fullName>
    </recommendedName>
</protein>
<dbReference type="Proteomes" id="UP000502331">
    <property type="component" value="Chromosome"/>
</dbReference>
<feature type="transmembrane region" description="Helical" evidence="1">
    <location>
        <begin position="71"/>
        <end position="89"/>
    </location>
</feature>
<dbReference type="RefSeq" id="WP_022875938.1">
    <property type="nucleotide sequence ID" value="NZ_CP032549.1"/>
</dbReference>
<evidence type="ECO:0000313" key="2">
    <source>
        <dbReference type="EMBL" id="QIV87975.1"/>
    </source>
</evidence>
<keyword evidence="1" id="KW-1133">Transmembrane helix</keyword>
<dbReference type="AlphaFoldDB" id="A0A6H0SNQ5"/>
<evidence type="ECO:0000313" key="3">
    <source>
        <dbReference type="Proteomes" id="UP000502331"/>
    </source>
</evidence>
<gene>
    <name evidence="2" type="ORF">D3791_13180</name>
</gene>
<proteinExistence type="predicted"/>
<feature type="transmembrane region" description="Helical" evidence="1">
    <location>
        <begin position="96"/>
        <end position="115"/>
    </location>
</feature>
<sequence>MFALNGFFIAGAVICAVALLVAIVATVIRKHPDDWSLIGAAATEAFLVVYGIAAAIRQASGNAVQGDPWEFWGYLITALVMPPVAFFWAISEKSRWSNAVLGASALVTFIMLFRMEQIWH</sequence>
<evidence type="ECO:0000256" key="1">
    <source>
        <dbReference type="SAM" id="Phobius"/>
    </source>
</evidence>
<accession>A0A6H0SNQ5</accession>
<reference evidence="2 3" key="1">
    <citation type="submission" date="2018-09" db="EMBL/GenBank/DDBJ databases">
        <title>Glutamicibacter mishrai S5-52T (LMG 29155T = KCTC 39846T).</title>
        <authorList>
            <person name="Das S.K."/>
        </authorList>
    </citation>
    <scope>NUCLEOTIDE SEQUENCE [LARGE SCALE GENOMIC DNA]</scope>
    <source>
        <strain evidence="2 3">S5-52</strain>
    </source>
</reference>
<feature type="transmembrane region" description="Helical" evidence="1">
    <location>
        <begin position="6"/>
        <end position="28"/>
    </location>
</feature>
<name>A0A6H0SNQ5_9MICC</name>